<dbReference type="AlphaFoldDB" id="A0A1Y5PLX8"/>
<name>A0A1Y5PLX8_9MYCO</name>
<evidence type="ECO:0000313" key="1">
    <source>
        <dbReference type="EMBL" id="SBS79654.1"/>
    </source>
</evidence>
<dbReference type="EMBL" id="FLQS01000089">
    <property type="protein sequence ID" value="SBS79654.1"/>
    <property type="molecule type" value="Genomic_DNA"/>
</dbReference>
<accession>A0A1Y5PLX8</accession>
<organism evidence="1">
    <name type="scientific">uncultured Mycobacterium sp</name>
    <dbReference type="NCBI Taxonomy" id="171292"/>
    <lineage>
        <taxon>Bacteria</taxon>
        <taxon>Bacillati</taxon>
        <taxon>Actinomycetota</taxon>
        <taxon>Actinomycetes</taxon>
        <taxon>Mycobacteriales</taxon>
        <taxon>Mycobacteriaceae</taxon>
        <taxon>Mycobacterium</taxon>
        <taxon>environmental samples</taxon>
    </lineage>
</organism>
<gene>
    <name evidence="1" type="ORF">MHPYR_90004</name>
</gene>
<reference evidence="1" key="1">
    <citation type="submission" date="2016-03" db="EMBL/GenBank/DDBJ databases">
        <authorList>
            <person name="Ploux O."/>
        </authorList>
    </citation>
    <scope>NUCLEOTIDE SEQUENCE</scope>
    <source>
        <strain evidence="1">UC10</strain>
    </source>
</reference>
<proteinExistence type="predicted"/>
<protein>
    <submittedName>
        <fullName evidence="1">Uncharacterized protein</fullName>
    </submittedName>
</protein>
<sequence>MPIIDPVKECRAAAEKFDRLAKRAESKDVRELAAGLVHLTAAIRAIADPEGAKLAMDWPW</sequence>